<keyword evidence="2" id="KW-1185">Reference proteome</keyword>
<proteinExistence type="predicted"/>
<accession>A0ACD3BAA2</accession>
<evidence type="ECO:0000313" key="1">
    <source>
        <dbReference type="EMBL" id="TFK74775.1"/>
    </source>
</evidence>
<dbReference type="EMBL" id="ML208266">
    <property type="protein sequence ID" value="TFK74775.1"/>
    <property type="molecule type" value="Genomic_DNA"/>
</dbReference>
<gene>
    <name evidence="1" type="ORF">BDN72DRAFT_853794</name>
</gene>
<name>A0ACD3BAA2_9AGAR</name>
<sequence length="299" mass="32641">MTSNSLPAPVPNQAYCDVSALEAGHIDLPDGLFFHPSSPGAISHPPSLAFLLRHSSNEKTLVFDLGLRKDWEENSPPAIVQLIKEVYSVRIPQDVAESVTRGGLNPSSIDTVCVSHCHFDHTGDPRPFTDATFILGGESSSLISPSAAYPANPTSMFHSDLFPLDRTQFLYPTDEWKPLGPFAQALDFYGDGSLYIVDSPGHLPGHLTILARTSSDGGWIYLAGDSAHHWCLLTGEAHVSVSPEGRCAHHNKELAEVHIRRIGELLELPRVKVIIAHDEPWYTENKDGPAFFPGKIPAL</sequence>
<protein>
    <submittedName>
        <fullName evidence="1">Metallo-hydrolase/oxidoreductase</fullName>
    </submittedName>
</protein>
<dbReference type="Proteomes" id="UP000308600">
    <property type="component" value="Unassembled WGS sequence"/>
</dbReference>
<organism evidence="1 2">
    <name type="scientific">Pluteus cervinus</name>
    <dbReference type="NCBI Taxonomy" id="181527"/>
    <lineage>
        <taxon>Eukaryota</taxon>
        <taxon>Fungi</taxon>
        <taxon>Dikarya</taxon>
        <taxon>Basidiomycota</taxon>
        <taxon>Agaricomycotina</taxon>
        <taxon>Agaricomycetes</taxon>
        <taxon>Agaricomycetidae</taxon>
        <taxon>Agaricales</taxon>
        <taxon>Pluteineae</taxon>
        <taxon>Pluteaceae</taxon>
        <taxon>Pluteus</taxon>
    </lineage>
</organism>
<evidence type="ECO:0000313" key="2">
    <source>
        <dbReference type="Proteomes" id="UP000308600"/>
    </source>
</evidence>
<reference evidence="1 2" key="1">
    <citation type="journal article" date="2019" name="Nat. Ecol. Evol.">
        <title>Megaphylogeny resolves global patterns of mushroom evolution.</title>
        <authorList>
            <person name="Varga T."/>
            <person name="Krizsan K."/>
            <person name="Foldi C."/>
            <person name="Dima B."/>
            <person name="Sanchez-Garcia M."/>
            <person name="Sanchez-Ramirez S."/>
            <person name="Szollosi G.J."/>
            <person name="Szarkandi J.G."/>
            <person name="Papp V."/>
            <person name="Albert L."/>
            <person name="Andreopoulos W."/>
            <person name="Angelini C."/>
            <person name="Antonin V."/>
            <person name="Barry K.W."/>
            <person name="Bougher N.L."/>
            <person name="Buchanan P."/>
            <person name="Buyck B."/>
            <person name="Bense V."/>
            <person name="Catcheside P."/>
            <person name="Chovatia M."/>
            <person name="Cooper J."/>
            <person name="Damon W."/>
            <person name="Desjardin D."/>
            <person name="Finy P."/>
            <person name="Geml J."/>
            <person name="Haridas S."/>
            <person name="Hughes K."/>
            <person name="Justo A."/>
            <person name="Karasinski D."/>
            <person name="Kautmanova I."/>
            <person name="Kiss B."/>
            <person name="Kocsube S."/>
            <person name="Kotiranta H."/>
            <person name="LaButti K.M."/>
            <person name="Lechner B.E."/>
            <person name="Liimatainen K."/>
            <person name="Lipzen A."/>
            <person name="Lukacs Z."/>
            <person name="Mihaltcheva S."/>
            <person name="Morgado L.N."/>
            <person name="Niskanen T."/>
            <person name="Noordeloos M.E."/>
            <person name="Ohm R.A."/>
            <person name="Ortiz-Santana B."/>
            <person name="Ovrebo C."/>
            <person name="Racz N."/>
            <person name="Riley R."/>
            <person name="Savchenko A."/>
            <person name="Shiryaev A."/>
            <person name="Soop K."/>
            <person name="Spirin V."/>
            <person name="Szebenyi C."/>
            <person name="Tomsovsky M."/>
            <person name="Tulloss R.E."/>
            <person name="Uehling J."/>
            <person name="Grigoriev I.V."/>
            <person name="Vagvolgyi C."/>
            <person name="Papp T."/>
            <person name="Martin F.M."/>
            <person name="Miettinen O."/>
            <person name="Hibbett D.S."/>
            <person name="Nagy L.G."/>
        </authorList>
    </citation>
    <scope>NUCLEOTIDE SEQUENCE [LARGE SCALE GENOMIC DNA]</scope>
    <source>
        <strain evidence="1 2">NL-1719</strain>
    </source>
</reference>